<keyword evidence="6" id="KW-1185">Reference proteome</keyword>
<dbReference type="SUPFAM" id="SSF46785">
    <property type="entry name" value="Winged helix' DNA-binding domain"/>
    <property type="match status" value="1"/>
</dbReference>
<keyword evidence="2" id="KW-0238">DNA-binding</keyword>
<dbReference type="RefSeq" id="WP_126832119.1">
    <property type="nucleotide sequence ID" value="NZ_CBCRYB010000009.1"/>
</dbReference>
<evidence type="ECO:0000256" key="3">
    <source>
        <dbReference type="ARBA" id="ARBA00023163"/>
    </source>
</evidence>
<dbReference type="GO" id="GO:0003677">
    <property type="term" value="F:DNA binding"/>
    <property type="evidence" value="ECO:0007669"/>
    <property type="project" value="UniProtKB-KW"/>
</dbReference>
<dbReference type="AlphaFoldDB" id="A0A430A6D7"/>
<dbReference type="GO" id="GO:0003700">
    <property type="term" value="F:DNA-binding transcription factor activity"/>
    <property type="evidence" value="ECO:0007669"/>
    <property type="project" value="InterPro"/>
</dbReference>
<name>A0A430A6D7_9ENTE</name>
<accession>A0A430A6D7</accession>
<gene>
    <name evidence="5" type="ORF">CBF31_08770</name>
</gene>
<dbReference type="InterPro" id="IPR000835">
    <property type="entry name" value="HTH_MarR-typ"/>
</dbReference>
<sequence>MTNNPNIESIDTQFRDLNNRHNNIYQFVMLYYNYIISKHDYGTGDLVSMIEAHTITYIEENPGTTVSELAVYWKKTKGAISQTVTKLVEKGFVKKEQSPDSAKTYLLYVTEEGFKLSKAHKMYDIIDIAKTLDQLLETCSVDEIESFFKVIKEYRILIENDFK</sequence>
<dbReference type="InterPro" id="IPR052067">
    <property type="entry name" value="Metal_resp_HTH_trans_reg"/>
</dbReference>
<keyword evidence="3" id="KW-0804">Transcription</keyword>
<dbReference type="Pfam" id="PF12802">
    <property type="entry name" value="MarR_2"/>
    <property type="match status" value="1"/>
</dbReference>
<keyword evidence="1" id="KW-0805">Transcription regulation</keyword>
<dbReference type="OrthoDB" id="5461037at2"/>
<evidence type="ECO:0000256" key="1">
    <source>
        <dbReference type="ARBA" id="ARBA00023015"/>
    </source>
</evidence>
<reference evidence="5 6" key="1">
    <citation type="submission" date="2017-05" db="EMBL/GenBank/DDBJ databases">
        <title>Vagococcus spp. assemblies.</title>
        <authorList>
            <person name="Gulvik C.A."/>
        </authorList>
    </citation>
    <scope>NUCLEOTIDE SEQUENCE [LARGE SCALE GENOMIC DNA]</scope>
    <source>
        <strain evidence="5 6">CCUG 41755</strain>
    </source>
</reference>
<dbReference type="PANTHER" id="PTHR35790">
    <property type="entry name" value="HTH-TYPE TRANSCRIPTIONAL REGULATOR PCHR"/>
    <property type="match status" value="1"/>
</dbReference>
<evidence type="ECO:0000256" key="2">
    <source>
        <dbReference type="ARBA" id="ARBA00023125"/>
    </source>
</evidence>
<dbReference type="InterPro" id="IPR036388">
    <property type="entry name" value="WH-like_DNA-bd_sf"/>
</dbReference>
<dbReference type="EMBL" id="NGJY01000003">
    <property type="protein sequence ID" value="RSU02452.1"/>
    <property type="molecule type" value="Genomic_DNA"/>
</dbReference>
<dbReference type="SMART" id="SM00347">
    <property type="entry name" value="HTH_MARR"/>
    <property type="match status" value="1"/>
</dbReference>
<dbReference type="InterPro" id="IPR036390">
    <property type="entry name" value="WH_DNA-bd_sf"/>
</dbReference>
<evidence type="ECO:0000313" key="6">
    <source>
        <dbReference type="Proteomes" id="UP000287101"/>
    </source>
</evidence>
<dbReference type="Gene3D" id="1.10.10.10">
    <property type="entry name" value="Winged helix-like DNA-binding domain superfamily/Winged helix DNA-binding domain"/>
    <property type="match status" value="1"/>
</dbReference>
<organism evidence="5 6">
    <name type="scientific">Vagococcus fessus</name>
    <dbReference type="NCBI Taxonomy" id="120370"/>
    <lineage>
        <taxon>Bacteria</taxon>
        <taxon>Bacillati</taxon>
        <taxon>Bacillota</taxon>
        <taxon>Bacilli</taxon>
        <taxon>Lactobacillales</taxon>
        <taxon>Enterococcaceae</taxon>
        <taxon>Vagococcus</taxon>
    </lineage>
</organism>
<proteinExistence type="predicted"/>
<dbReference type="PANTHER" id="PTHR35790:SF4">
    <property type="entry name" value="HTH-TYPE TRANSCRIPTIONAL REGULATOR PCHR"/>
    <property type="match status" value="1"/>
</dbReference>
<evidence type="ECO:0000313" key="5">
    <source>
        <dbReference type="EMBL" id="RSU02452.1"/>
    </source>
</evidence>
<dbReference type="Proteomes" id="UP000287101">
    <property type="component" value="Unassembled WGS sequence"/>
</dbReference>
<comment type="caution">
    <text evidence="5">The sequence shown here is derived from an EMBL/GenBank/DDBJ whole genome shotgun (WGS) entry which is preliminary data.</text>
</comment>
<feature type="domain" description="HTH marR-type" evidence="4">
    <location>
        <begin position="1"/>
        <end position="156"/>
    </location>
</feature>
<dbReference type="PROSITE" id="PS50995">
    <property type="entry name" value="HTH_MARR_2"/>
    <property type="match status" value="1"/>
</dbReference>
<protein>
    <recommendedName>
        <fullName evidence="4">HTH marR-type domain-containing protein</fullName>
    </recommendedName>
</protein>
<evidence type="ECO:0000259" key="4">
    <source>
        <dbReference type="PROSITE" id="PS50995"/>
    </source>
</evidence>